<dbReference type="AlphaFoldDB" id="A0ABC8A7G6"/>
<dbReference type="KEGG" id="llx:NCDO2118_1679"/>
<dbReference type="InterPro" id="IPR012865">
    <property type="entry name" value="DUF1642"/>
</dbReference>
<sequence>MTKFEEKLEKLPIKNIEHPVGDTKYYAAVHVKTLIAQADEEFHELSEKLDDTNDALVIAQNSRDEFEREYKKLKSQLQEQALPVVPECVAEWYEEHKDDLDYSIYSLCEEFDDTEPNREPTEFESWFDIVSNQPILTLVGMRDGYTVEKPQLFYLKNKIELEDVGSDLIGYLNLFLTNGGYLTNNINRAKKIYPSRNRKHGNWEL</sequence>
<name>A0ABC8A7G6_LACLL</name>
<evidence type="ECO:0008006" key="4">
    <source>
        <dbReference type="Google" id="ProtNLM"/>
    </source>
</evidence>
<keyword evidence="1" id="KW-0175">Coiled coil</keyword>
<gene>
    <name evidence="2" type="ORF">NCDO2118_1679</name>
</gene>
<organism evidence="2 3">
    <name type="scientific">Lactococcus lactis subsp. lactis NCDO 2118</name>
    <dbReference type="NCBI Taxonomy" id="1117941"/>
    <lineage>
        <taxon>Bacteria</taxon>
        <taxon>Bacillati</taxon>
        <taxon>Bacillota</taxon>
        <taxon>Bacilli</taxon>
        <taxon>Lactobacillales</taxon>
        <taxon>Streptococcaceae</taxon>
        <taxon>Lactococcus</taxon>
    </lineage>
</organism>
<dbReference type="Proteomes" id="UP000028594">
    <property type="component" value="Chromosome"/>
</dbReference>
<evidence type="ECO:0000313" key="3">
    <source>
        <dbReference type="Proteomes" id="UP000028594"/>
    </source>
</evidence>
<accession>A0ABC8A7G6</accession>
<protein>
    <recommendedName>
        <fullName evidence="4">Phage protein</fullName>
    </recommendedName>
</protein>
<evidence type="ECO:0000256" key="1">
    <source>
        <dbReference type="SAM" id="Coils"/>
    </source>
</evidence>
<feature type="coiled-coil region" evidence="1">
    <location>
        <begin position="35"/>
        <end position="76"/>
    </location>
</feature>
<dbReference type="EMBL" id="CP009054">
    <property type="protein sequence ID" value="AII13138.1"/>
    <property type="molecule type" value="Genomic_DNA"/>
</dbReference>
<dbReference type="RefSeq" id="WP_051880139.1">
    <property type="nucleotide sequence ID" value="NZ_CP009054.1"/>
</dbReference>
<evidence type="ECO:0000313" key="2">
    <source>
        <dbReference type="EMBL" id="AII13138.1"/>
    </source>
</evidence>
<dbReference type="Pfam" id="PF07852">
    <property type="entry name" value="DUF1642"/>
    <property type="match status" value="1"/>
</dbReference>
<proteinExistence type="predicted"/>
<reference evidence="2 3" key="1">
    <citation type="submission" date="2014-07" db="EMBL/GenBank/DDBJ databases">
        <title>Genome sequence of Lactococcus lactis subsp. lactis NCDO 2118, a GABA-producing strain.</title>
        <authorList>
            <person name="Oliveira L.C."/>
            <person name="Saraiva T.D.L."/>
            <person name="Soares S.C."/>
            <person name="Ramos R.T.J."/>
            <person name="Sa P.H.C.G."/>
            <person name="Carneiro A.R."/>
            <person name="Miranda F."/>
            <person name="Freire M."/>
            <person name="Renan W."/>
            <person name="Oliveira A.F.Jr."/>
            <person name="Santos A.R."/>
            <person name="Pinto A.C."/>
            <person name="Souza B.M."/>
            <person name="Castro C.P."/>
            <person name="Diniz C.A.A."/>
            <person name="Rocha C.S."/>
            <person name="Mariano D.C.B."/>
            <person name="Aguiar E.L."/>
            <person name="Folador E.L."/>
            <person name="Barbosa E.G.V."/>
            <person name="Aburjaile F.F."/>
            <person name="Goncalves L.A."/>
            <person name="Guimaraes L.C."/>
            <person name="Azevedo M.S.P."/>
            <person name="Agresti P.C.M."/>
            <person name="Faria R.F."/>
            <person name="Tiwari S."/>
            <person name="Almeida S.S."/>
            <person name="Hassan S.S."/>
            <person name="Pereira V.B."/>
            <person name="Abreu V.A.C."/>
            <person name="Pereira U.P."/>
            <person name="Dorella F.A."/>
            <person name="Carvalho A.F."/>
            <person name="Pereira F.L."/>
            <person name="Leal C.A.G."/>
            <person name="Figueiredo H.C.P."/>
            <person name="Silva A."/>
            <person name="Miyoshi A."/>
            <person name="Azevedo V."/>
        </authorList>
    </citation>
    <scope>NUCLEOTIDE SEQUENCE [LARGE SCALE GENOMIC DNA]</scope>
    <source>
        <strain evidence="2 3">NCDO 2118</strain>
    </source>
</reference>